<dbReference type="InterPro" id="IPR015797">
    <property type="entry name" value="NUDIX_hydrolase-like_dom_sf"/>
</dbReference>
<dbReference type="PROSITE" id="PS00893">
    <property type="entry name" value="NUDIX_BOX"/>
    <property type="match status" value="1"/>
</dbReference>
<dbReference type="OrthoDB" id="10249920at2759"/>
<dbReference type="InterPro" id="IPR000086">
    <property type="entry name" value="NUDIX_hydrolase_dom"/>
</dbReference>
<gene>
    <name evidence="4" type="ORF">M407DRAFT_244997</name>
</gene>
<dbReference type="PANTHER" id="PTHR11839">
    <property type="entry name" value="UDP/ADP-SUGAR PYROPHOSPHATASE"/>
    <property type="match status" value="1"/>
</dbReference>
<name>A0A0C3QC76_9AGAM</name>
<dbReference type="GO" id="GO:0019693">
    <property type="term" value="P:ribose phosphate metabolic process"/>
    <property type="evidence" value="ECO:0007669"/>
    <property type="project" value="TreeGrafter"/>
</dbReference>
<reference evidence="5" key="2">
    <citation type="submission" date="2015-01" db="EMBL/GenBank/DDBJ databases">
        <title>Evolutionary Origins and Diversification of the Mycorrhizal Mutualists.</title>
        <authorList>
            <consortium name="DOE Joint Genome Institute"/>
            <consortium name="Mycorrhizal Genomics Consortium"/>
            <person name="Kohler A."/>
            <person name="Kuo A."/>
            <person name="Nagy L.G."/>
            <person name="Floudas D."/>
            <person name="Copeland A."/>
            <person name="Barry K.W."/>
            <person name="Cichocki N."/>
            <person name="Veneault-Fourrey C."/>
            <person name="LaButti K."/>
            <person name="Lindquist E.A."/>
            <person name="Lipzen A."/>
            <person name="Lundell T."/>
            <person name="Morin E."/>
            <person name="Murat C."/>
            <person name="Riley R."/>
            <person name="Ohm R."/>
            <person name="Sun H."/>
            <person name="Tunlid A."/>
            <person name="Henrissat B."/>
            <person name="Grigoriev I.V."/>
            <person name="Hibbett D.S."/>
            <person name="Martin F."/>
        </authorList>
    </citation>
    <scope>NUCLEOTIDE SEQUENCE [LARGE SCALE GENOMIC DNA]</scope>
    <source>
        <strain evidence="5">MUT 4182</strain>
    </source>
</reference>
<protein>
    <recommendedName>
        <fullName evidence="3">Nudix hydrolase domain-containing protein</fullName>
    </recommendedName>
</protein>
<dbReference type="SUPFAM" id="SSF55811">
    <property type="entry name" value="Nudix"/>
    <property type="match status" value="1"/>
</dbReference>
<dbReference type="GO" id="GO:0047631">
    <property type="term" value="F:ADP-ribose diphosphatase activity"/>
    <property type="evidence" value="ECO:0007669"/>
    <property type="project" value="TreeGrafter"/>
</dbReference>
<evidence type="ECO:0000256" key="1">
    <source>
        <dbReference type="ARBA" id="ARBA00022801"/>
    </source>
</evidence>
<dbReference type="InterPro" id="IPR020476">
    <property type="entry name" value="Nudix_hydrolase"/>
</dbReference>
<dbReference type="EMBL" id="KN823098">
    <property type="protein sequence ID" value="KIO22901.1"/>
    <property type="molecule type" value="Genomic_DNA"/>
</dbReference>
<evidence type="ECO:0000256" key="2">
    <source>
        <dbReference type="RuleBase" id="RU003476"/>
    </source>
</evidence>
<dbReference type="PRINTS" id="PR00502">
    <property type="entry name" value="NUDIXFAMILY"/>
</dbReference>
<sequence>MSQQEQLPRIVSRKTLPSDQAKWVTLKKIEWKNQDNQDKIWEVAERTTRKGEIDAVAIVALLESKNSEFKPSTIIIEQYRPPVEKFVIEMPAGLIDEGETPEAAAIRELEEETGYKVDQVIESSPLLVSDPGMTNANMKLVVVKVLLDDYPSSPKQQLDDGEHIVRRVVELDSLMDELRAYEKRGFVIDARLSHFASGWELANKFGKAAKSS</sequence>
<dbReference type="FunFam" id="3.90.79.10:FF:000016">
    <property type="entry name" value="ADP-sugar pyrophosphatase isoform X1"/>
    <property type="match status" value="1"/>
</dbReference>
<dbReference type="InterPro" id="IPR020084">
    <property type="entry name" value="NUDIX_hydrolase_CS"/>
</dbReference>
<accession>A0A0C3QC76</accession>
<evidence type="ECO:0000313" key="4">
    <source>
        <dbReference type="EMBL" id="KIO22901.1"/>
    </source>
</evidence>
<comment type="similarity">
    <text evidence="2">Belongs to the Nudix hydrolase family.</text>
</comment>
<dbReference type="GO" id="GO:0005634">
    <property type="term" value="C:nucleus"/>
    <property type="evidence" value="ECO:0007669"/>
    <property type="project" value="TreeGrafter"/>
</dbReference>
<dbReference type="PANTHER" id="PTHR11839:SF1">
    <property type="entry name" value="ADP-SUGAR PYROPHOSPHATASE"/>
    <property type="match status" value="1"/>
</dbReference>
<evidence type="ECO:0000313" key="5">
    <source>
        <dbReference type="Proteomes" id="UP000054248"/>
    </source>
</evidence>
<dbReference type="Proteomes" id="UP000054248">
    <property type="component" value="Unassembled WGS sequence"/>
</dbReference>
<dbReference type="Pfam" id="PF00293">
    <property type="entry name" value="NUDIX"/>
    <property type="match status" value="1"/>
</dbReference>
<organism evidence="4 5">
    <name type="scientific">Tulasnella calospora MUT 4182</name>
    <dbReference type="NCBI Taxonomy" id="1051891"/>
    <lineage>
        <taxon>Eukaryota</taxon>
        <taxon>Fungi</taxon>
        <taxon>Dikarya</taxon>
        <taxon>Basidiomycota</taxon>
        <taxon>Agaricomycotina</taxon>
        <taxon>Agaricomycetes</taxon>
        <taxon>Cantharellales</taxon>
        <taxon>Tulasnellaceae</taxon>
        <taxon>Tulasnella</taxon>
    </lineage>
</organism>
<evidence type="ECO:0000259" key="3">
    <source>
        <dbReference type="PROSITE" id="PS51462"/>
    </source>
</evidence>
<dbReference type="AlphaFoldDB" id="A0A0C3QC76"/>
<dbReference type="STRING" id="1051891.A0A0C3QC76"/>
<dbReference type="PROSITE" id="PS51462">
    <property type="entry name" value="NUDIX"/>
    <property type="match status" value="1"/>
</dbReference>
<dbReference type="GO" id="GO:0006753">
    <property type="term" value="P:nucleoside phosphate metabolic process"/>
    <property type="evidence" value="ECO:0007669"/>
    <property type="project" value="TreeGrafter"/>
</dbReference>
<feature type="domain" description="Nudix hydrolase" evidence="3">
    <location>
        <begin position="51"/>
        <end position="192"/>
    </location>
</feature>
<reference evidence="4 5" key="1">
    <citation type="submission" date="2014-04" db="EMBL/GenBank/DDBJ databases">
        <authorList>
            <consortium name="DOE Joint Genome Institute"/>
            <person name="Kuo A."/>
            <person name="Girlanda M."/>
            <person name="Perotto S."/>
            <person name="Kohler A."/>
            <person name="Nagy L.G."/>
            <person name="Floudas D."/>
            <person name="Copeland A."/>
            <person name="Barry K.W."/>
            <person name="Cichocki N."/>
            <person name="Veneault-Fourrey C."/>
            <person name="LaButti K."/>
            <person name="Lindquist E.A."/>
            <person name="Lipzen A."/>
            <person name="Lundell T."/>
            <person name="Morin E."/>
            <person name="Murat C."/>
            <person name="Sun H."/>
            <person name="Tunlid A."/>
            <person name="Henrissat B."/>
            <person name="Grigoriev I.V."/>
            <person name="Hibbett D.S."/>
            <person name="Martin F."/>
            <person name="Nordberg H.P."/>
            <person name="Cantor M.N."/>
            <person name="Hua S.X."/>
        </authorList>
    </citation>
    <scope>NUCLEOTIDE SEQUENCE [LARGE SCALE GENOMIC DNA]</scope>
    <source>
        <strain evidence="4 5">MUT 4182</strain>
    </source>
</reference>
<dbReference type="Gene3D" id="3.90.79.10">
    <property type="entry name" value="Nucleoside Triphosphate Pyrophosphohydrolase"/>
    <property type="match status" value="1"/>
</dbReference>
<keyword evidence="1 2" id="KW-0378">Hydrolase</keyword>
<proteinExistence type="inferred from homology"/>
<dbReference type="HOGENOM" id="CLU_062658_0_0_1"/>
<keyword evidence="5" id="KW-1185">Reference proteome</keyword>
<dbReference type="CDD" id="cd18888">
    <property type="entry name" value="NUDIX_ADPRase_Nudt5"/>
    <property type="match status" value="1"/>
</dbReference>